<comment type="caution">
    <text evidence="1">The sequence shown here is derived from an EMBL/GenBank/DDBJ whole genome shotgun (WGS) entry which is preliminary data.</text>
</comment>
<dbReference type="AlphaFoldDB" id="A0AAD9M0B3"/>
<keyword evidence="2" id="KW-1185">Reference proteome</keyword>
<proteinExistence type="predicted"/>
<sequence>MAKLPSLKLEFSIGRELGESIQAMRQEMNRPPNGKLWPLFIDCKGSSVWVGKATGSKECRDQVKVSADTALDFANTKNTDATRNTILAA</sequence>
<accession>A0AAD9M0B3</accession>
<evidence type="ECO:0000313" key="1">
    <source>
        <dbReference type="EMBL" id="KAK2029201.1"/>
    </source>
</evidence>
<dbReference type="EMBL" id="MU842867">
    <property type="protein sequence ID" value="KAK2029201.1"/>
    <property type="molecule type" value="Genomic_DNA"/>
</dbReference>
<evidence type="ECO:0000313" key="2">
    <source>
        <dbReference type="Proteomes" id="UP001232148"/>
    </source>
</evidence>
<reference evidence="1" key="1">
    <citation type="submission" date="2021-06" db="EMBL/GenBank/DDBJ databases">
        <title>Comparative genomics, transcriptomics and evolutionary studies reveal genomic signatures of adaptation to plant cell wall in hemibiotrophic fungi.</title>
        <authorList>
            <consortium name="DOE Joint Genome Institute"/>
            <person name="Baroncelli R."/>
            <person name="Diaz J.F."/>
            <person name="Benocci T."/>
            <person name="Peng M."/>
            <person name="Battaglia E."/>
            <person name="Haridas S."/>
            <person name="Andreopoulos W."/>
            <person name="Labutti K."/>
            <person name="Pangilinan J."/>
            <person name="Floch G.L."/>
            <person name="Makela M.R."/>
            <person name="Henrissat B."/>
            <person name="Grigoriev I.V."/>
            <person name="Crouch J.A."/>
            <person name="De Vries R.P."/>
            <person name="Sukno S.A."/>
            <person name="Thon M.R."/>
        </authorList>
    </citation>
    <scope>NUCLEOTIDE SEQUENCE</scope>
    <source>
        <strain evidence="1">MAFF235873</strain>
    </source>
</reference>
<organism evidence="1 2">
    <name type="scientific">Colletotrichum zoysiae</name>
    <dbReference type="NCBI Taxonomy" id="1216348"/>
    <lineage>
        <taxon>Eukaryota</taxon>
        <taxon>Fungi</taxon>
        <taxon>Dikarya</taxon>
        <taxon>Ascomycota</taxon>
        <taxon>Pezizomycotina</taxon>
        <taxon>Sordariomycetes</taxon>
        <taxon>Hypocreomycetidae</taxon>
        <taxon>Glomerellales</taxon>
        <taxon>Glomerellaceae</taxon>
        <taxon>Colletotrichum</taxon>
        <taxon>Colletotrichum graminicola species complex</taxon>
    </lineage>
</organism>
<gene>
    <name evidence="1" type="ORF">LX32DRAFT_693439</name>
</gene>
<protein>
    <submittedName>
        <fullName evidence="1">Uncharacterized protein</fullName>
    </submittedName>
</protein>
<dbReference type="Proteomes" id="UP001232148">
    <property type="component" value="Unassembled WGS sequence"/>
</dbReference>
<name>A0AAD9M0B3_9PEZI</name>